<evidence type="ECO:0000256" key="1">
    <source>
        <dbReference type="SAM" id="SignalP"/>
    </source>
</evidence>
<proteinExistence type="predicted"/>
<protein>
    <recommendedName>
        <fullName evidence="4">Secreted protein</fullName>
    </recommendedName>
</protein>
<dbReference type="Proteomes" id="UP000660675">
    <property type="component" value="Unassembled WGS sequence"/>
</dbReference>
<keyword evidence="1" id="KW-0732">Signal</keyword>
<reference evidence="3" key="1">
    <citation type="journal article" date="2019" name="Int. J. Syst. Evol. Microbiol.">
        <title>The Global Catalogue of Microorganisms (GCM) 10K type strain sequencing project: providing services to taxonomists for standard genome sequencing and annotation.</title>
        <authorList>
            <consortium name="The Broad Institute Genomics Platform"/>
            <consortium name="The Broad Institute Genome Sequencing Center for Infectious Disease"/>
            <person name="Wu L."/>
            <person name="Ma J."/>
        </authorList>
    </citation>
    <scope>NUCLEOTIDE SEQUENCE [LARGE SCALE GENOMIC DNA]</scope>
    <source>
        <strain evidence="3">JCM 4376</strain>
    </source>
</reference>
<sequence length="152" mass="16364">MRYCRTALILLAMALALTACGRLTVMPPPEGEPVVLKPAELATTWTDAEGGTLTLKQGGTFIADKVCVAVSWYDGLTWSGTGTWEQGSNKKQSLVGLSFDADHSVDPYHPERGEREPAPYAALRQGKVLKLWVAIGDPDNDYPNCVLTSPAS</sequence>
<feature type="chain" id="PRO_5046967802" description="Secreted protein" evidence="1">
    <location>
        <begin position="22"/>
        <end position="152"/>
    </location>
</feature>
<comment type="caution">
    <text evidence="2">The sequence shown here is derived from an EMBL/GenBank/DDBJ whole genome shotgun (WGS) entry which is preliminary data.</text>
</comment>
<evidence type="ECO:0008006" key="4">
    <source>
        <dbReference type="Google" id="ProtNLM"/>
    </source>
</evidence>
<dbReference type="PROSITE" id="PS51257">
    <property type="entry name" value="PROKAR_LIPOPROTEIN"/>
    <property type="match status" value="1"/>
</dbReference>
<name>A0ABQ2W1E0_9ACTN</name>
<gene>
    <name evidence="2" type="ORF">GCM10015535_41670</name>
</gene>
<accession>A0ABQ2W1E0</accession>
<dbReference type="EMBL" id="BMTF01000014">
    <property type="protein sequence ID" value="GGV89037.1"/>
    <property type="molecule type" value="Genomic_DNA"/>
</dbReference>
<organism evidence="2 3">
    <name type="scientific">Streptomyces gelaticus</name>
    <dbReference type="NCBI Taxonomy" id="285446"/>
    <lineage>
        <taxon>Bacteria</taxon>
        <taxon>Bacillati</taxon>
        <taxon>Actinomycetota</taxon>
        <taxon>Actinomycetes</taxon>
        <taxon>Kitasatosporales</taxon>
        <taxon>Streptomycetaceae</taxon>
        <taxon>Streptomyces</taxon>
    </lineage>
</organism>
<feature type="signal peptide" evidence="1">
    <location>
        <begin position="1"/>
        <end position="21"/>
    </location>
</feature>
<evidence type="ECO:0000313" key="2">
    <source>
        <dbReference type="EMBL" id="GGV89037.1"/>
    </source>
</evidence>
<keyword evidence="3" id="KW-1185">Reference proteome</keyword>
<evidence type="ECO:0000313" key="3">
    <source>
        <dbReference type="Proteomes" id="UP000660675"/>
    </source>
</evidence>